<name>A0A6N8U8K1_9FIRM</name>
<evidence type="ECO:0000313" key="1">
    <source>
        <dbReference type="EMBL" id="MXQ73805.1"/>
    </source>
</evidence>
<dbReference type="AlphaFoldDB" id="A0A6N8U8K1"/>
<sequence>MQKLLKQLNKQFDSQLIKNSEYQKFLDTMHSFLKEQQLDWKNDHEFSCFQNEILYYSLLNKHQFEDTFRNVYVSMFDYWKDLDYQERKHQVNVDIDRLKTSLKSFRFHDQDIYIPIFDERMNRVYRDEMVLFDLKQYGRFRTDFKDIIVADDYYGDILYQSDFCSCRYIATCERGTVLYHPLVNRLYIVKAGICIDTISLDPSCIGQVDDGKLQILISCYVSEDVKSMMEFMIEQKLVNEKFAKKLNKQIIKLNKKQK</sequence>
<reference evidence="1 2" key="1">
    <citation type="submission" date="2019-12" db="EMBL/GenBank/DDBJ databases">
        <authorList>
            <person name="Yang R."/>
        </authorList>
    </citation>
    <scope>NUCLEOTIDE SEQUENCE [LARGE SCALE GENOMIC DNA]</scope>
    <source>
        <strain evidence="1 2">DONG20-135</strain>
    </source>
</reference>
<dbReference type="Proteomes" id="UP000434036">
    <property type="component" value="Unassembled WGS sequence"/>
</dbReference>
<evidence type="ECO:0000313" key="2">
    <source>
        <dbReference type="Proteomes" id="UP000434036"/>
    </source>
</evidence>
<comment type="caution">
    <text evidence="1">The sequence shown here is derived from an EMBL/GenBank/DDBJ whole genome shotgun (WGS) entry which is preliminary data.</text>
</comment>
<accession>A0A6N8U8K1</accession>
<reference evidence="1 2" key="2">
    <citation type="submission" date="2020-01" db="EMBL/GenBank/DDBJ databases">
        <title>Clostridiaceae sp. nov. isolated from the gut of human by culturomics.</title>
        <authorList>
            <person name="Chang Y."/>
        </authorList>
    </citation>
    <scope>NUCLEOTIDE SEQUENCE [LARGE SCALE GENOMIC DNA]</scope>
    <source>
        <strain evidence="1 2">DONG20-135</strain>
    </source>
</reference>
<keyword evidence="2" id="KW-1185">Reference proteome</keyword>
<gene>
    <name evidence="1" type="ORF">GSF08_07615</name>
</gene>
<dbReference type="RefSeq" id="WP_160625213.1">
    <property type="nucleotide sequence ID" value="NZ_WUUQ01000002.1"/>
</dbReference>
<protein>
    <submittedName>
        <fullName evidence="1">Uncharacterized protein</fullName>
    </submittedName>
</protein>
<proteinExistence type="predicted"/>
<organism evidence="1 2">
    <name type="scientific">Copranaerobaculum intestinale</name>
    <dbReference type="NCBI Taxonomy" id="2692629"/>
    <lineage>
        <taxon>Bacteria</taxon>
        <taxon>Bacillati</taxon>
        <taxon>Bacillota</taxon>
        <taxon>Erysipelotrichia</taxon>
        <taxon>Erysipelotrichales</taxon>
        <taxon>Erysipelotrichaceae</taxon>
        <taxon>Copranaerobaculum</taxon>
    </lineage>
</organism>
<dbReference type="EMBL" id="WUUQ01000002">
    <property type="protein sequence ID" value="MXQ73805.1"/>
    <property type="molecule type" value="Genomic_DNA"/>
</dbReference>